<dbReference type="FunFam" id="3.30.160.60:FF:002343">
    <property type="entry name" value="Zinc finger protein 33A"/>
    <property type="match status" value="3"/>
</dbReference>
<feature type="domain" description="C2H2-type" evidence="13">
    <location>
        <begin position="370"/>
        <end position="397"/>
    </location>
</feature>
<dbReference type="Pfam" id="PF00096">
    <property type="entry name" value="zf-C2H2"/>
    <property type="match status" value="5"/>
</dbReference>
<evidence type="ECO:0000256" key="1">
    <source>
        <dbReference type="ARBA" id="ARBA00003767"/>
    </source>
</evidence>
<evidence type="ECO:0000313" key="15">
    <source>
        <dbReference type="Proteomes" id="UP001652622"/>
    </source>
</evidence>
<feature type="domain" description="C2H2-type" evidence="13">
    <location>
        <begin position="314"/>
        <end position="341"/>
    </location>
</feature>
<dbReference type="GeneID" id="117668270"/>
<keyword evidence="6 12" id="KW-0863">Zinc-finger</keyword>
<dbReference type="OMA" id="LINCEGN"/>
<dbReference type="PANTHER" id="PTHR24388:SF96">
    <property type="entry name" value="GENE, 32687-RELATED"/>
    <property type="match status" value="1"/>
</dbReference>
<feature type="domain" description="C2H2-type" evidence="13">
    <location>
        <begin position="342"/>
        <end position="369"/>
    </location>
</feature>
<keyword evidence="9" id="KW-0238">DNA-binding</keyword>
<dbReference type="Proteomes" id="UP001652622">
    <property type="component" value="Unplaced"/>
</dbReference>
<reference evidence="16" key="1">
    <citation type="submission" date="2025-08" db="UniProtKB">
        <authorList>
            <consortium name="RefSeq"/>
        </authorList>
    </citation>
    <scope>IDENTIFICATION</scope>
    <source>
        <tissue evidence="16">Blood</tissue>
    </source>
</reference>
<evidence type="ECO:0000256" key="11">
    <source>
        <dbReference type="ARBA" id="ARBA00023242"/>
    </source>
</evidence>
<dbReference type="FunFam" id="3.30.160.60:FF:002355">
    <property type="entry name" value="Zinc finger protein 623"/>
    <property type="match status" value="1"/>
</dbReference>
<comment type="similarity">
    <text evidence="3">Belongs to the krueppel C2H2-type zinc-finger protein family.</text>
</comment>
<evidence type="ECO:0000259" key="14">
    <source>
        <dbReference type="PROSITE" id="PS50805"/>
    </source>
</evidence>
<feature type="domain" description="C2H2-type" evidence="13">
    <location>
        <begin position="286"/>
        <end position="313"/>
    </location>
</feature>
<keyword evidence="5" id="KW-0677">Repeat</keyword>
<keyword evidence="11" id="KW-0539">Nucleus</keyword>
<dbReference type="Gene3D" id="6.10.140.140">
    <property type="match status" value="1"/>
</dbReference>
<dbReference type="InterPro" id="IPR036236">
    <property type="entry name" value="Znf_C2H2_sf"/>
</dbReference>
<dbReference type="GO" id="GO:0008270">
    <property type="term" value="F:zinc ion binding"/>
    <property type="evidence" value="ECO:0007669"/>
    <property type="project" value="UniProtKB-KW"/>
</dbReference>
<dbReference type="PROSITE" id="PS00028">
    <property type="entry name" value="ZINC_FINGER_C2H2_1"/>
    <property type="match status" value="8"/>
</dbReference>
<dbReference type="KEGG" id="pgut:117668270"/>
<evidence type="ECO:0000256" key="12">
    <source>
        <dbReference type="PROSITE-ProRule" id="PRU00042"/>
    </source>
</evidence>
<accession>A0A6P9CF97</accession>
<gene>
    <name evidence="16" type="primary">LOC117668270</name>
</gene>
<evidence type="ECO:0000256" key="5">
    <source>
        <dbReference type="ARBA" id="ARBA00022737"/>
    </source>
</evidence>
<evidence type="ECO:0000256" key="9">
    <source>
        <dbReference type="ARBA" id="ARBA00023125"/>
    </source>
</evidence>
<dbReference type="SUPFAM" id="SSF109640">
    <property type="entry name" value="KRAB domain (Kruppel-associated box)"/>
    <property type="match status" value="1"/>
</dbReference>
<dbReference type="PROSITE" id="PS50805">
    <property type="entry name" value="KRAB"/>
    <property type="match status" value="1"/>
</dbReference>
<evidence type="ECO:0000256" key="2">
    <source>
        <dbReference type="ARBA" id="ARBA00004123"/>
    </source>
</evidence>
<dbReference type="PANTHER" id="PTHR24388">
    <property type="entry name" value="ZINC FINGER PROTEIN"/>
    <property type="match status" value="1"/>
</dbReference>
<comment type="subcellular location">
    <subcellularLocation>
        <location evidence="2">Nucleus</location>
    </subcellularLocation>
</comment>
<comment type="function">
    <text evidence="1">May be involved in transcriptional regulation.</text>
</comment>
<dbReference type="Pfam" id="PF01352">
    <property type="entry name" value="KRAB"/>
    <property type="match status" value="1"/>
</dbReference>
<dbReference type="FunFam" id="3.30.160.60:FF:000478">
    <property type="entry name" value="Zinc finger protein 133"/>
    <property type="match status" value="1"/>
</dbReference>
<keyword evidence="10" id="KW-0804">Transcription</keyword>
<keyword evidence="8" id="KW-0805">Transcription regulation</keyword>
<dbReference type="InterPro" id="IPR036051">
    <property type="entry name" value="KRAB_dom_sf"/>
</dbReference>
<dbReference type="RefSeq" id="XP_034277936.1">
    <property type="nucleotide sequence ID" value="XM_034422045.2"/>
</dbReference>
<dbReference type="SMART" id="SM00355">
    <property type="entry name" value="ZnF_C2H2"/>
    <property type="match status" value="8"/>
</dbReference>
<dbReference type="GO" id="GO:0000981">
    <property type="term" value="F:DNA-binding transcription factor activity, RNA polymerase II-specific"/>
    <property type="evidence" value="ECO:0007669"/>
    <property type="project" value="TreeGrafter"/>
</dbReference>
<keyword evidence="7" id="KW-0862">Zinc</keyword>
<keyword evidence="4" id="KW-0479">Metal-binding</keyword>
<dbReference type="GO" id="GO:0005634">
    <property type="term" value="C:nucleus"/>
    <property type="evidence" value="ECO:0007669"/>
    <property type="project" value="UniProtKB-SubCell"/>
</dbReference>
<name>A0A6P9CF97_PANGU</name>
<dbReference type="InterPro" id="IPR001909">
    <property type="entry name" value="KRAB"/>
</dbReference>
<evidence type="ECO:0000256" key="10">
    <source>
        <dbReference type="ARBA" id="ARBA00023163"/>
    </source>
</evidence>
<dbReference type="GO" id="GO:0000978">
    <property type="term" value="F:RNA polymerase II cis-regulatory region sequence-specific DNA binding"/>
    <property type="evidence" value="ECO:0007669"/>
    <property type="project" value="TreeGrafter"/>
</dbReference>
<dbReference type="FunFam" id="3.30.160.60:FF:001872">
    <property type="entry name" value="Zinc finger protein"/>
    <property type="match status" value="1"/>
</dbReference>
<dbReference type="FunFam" id="3.30.160.60:FF:000912">
    <property type="entry name" value="Zinc finger protein 660"/>
    <property type="match status" value="1"/>
</dbReference>
<proteinExistence type="inferred from homology"/>
<dbReference type="InParanoid" id="A0A6P9CF97"/>
<dbReference type="CDD" id="cd07765">
    <property type="entry name" value="KRAB_A-box"/>
    <property type="match status" value="1"/>
</dbReference>
<organism evidence="15 16">
    <name type="scientific">Pantherophis guttatus</name>
    <name type="common">Corn snake</name>
    <name type="synonym">Elaphe guttata</name>
    <dbReference type="NCBI Taxonomy" id="94885"/>
    <lineage>
        <taxon>Eukaryota</taxon>
        <taxon>Metazoa</taxon>
        <taxon>Chordata</taxon>
        <taxon>Craniata</taxon>
        <taxon>Vertebrata</taxon>
        <taxon>Euteleostomi</taxon>
        <taxon>Lepidosauria</taxon>
        <taxon>Squamata</taxon>
        <taxon>Bifurcata</taxon>
        <taxon>Unidentata</taxon>
        <taxon>Episquamata</taxon>
        <taxon>Toxicofera</taxon>
        <taxon>Serpentes</taxon>
        <taxon>Colubroidea</taxon>
        <taxon>Colubridae</taxon>
        <taxon>Colubrinae</taxon>
        <taxon>Pantherophis</taxon>
    </lineage>
</organism>
<keyword evidence="15" id="KW-1185">Reference proteome</keyword>
<evidence type="ECO:0000256" key="7">
    <source>
        <dbReference type="ARBA" id="ARBA00022833"/>
    </source>
</evidence>
<dbReference type="SMART" id="SM00349">
    <property type="entry name" value="KRAB"/>
    <property type="match status" value="1"/>
</dbReference>
<evidence type="ECO:0000256" key="3">
    <source>
        <dbReference type="ARBA" id="ARBA00006991"/>
    </source>
</evidence>
<dbReference type="SUPFAM" id="SSF57667">
    <property type="entry name" value="beta-beta-alpha zinc fingers"/>
    <property type="match status" value="5"/>
</dbReference>
<dbReference type="InterPro" id="IPR050527">
    <property type="entry name" value="Snail/Krueppel_Znf"/>
</dbReference>
<feature type="domain" description="C2H2-type" evidence="13">
    <location>
        <begin position="398"/>
        <end position="425"/>
    </location>
</feature>
<dbReference type="InterPro" id="IPR013087">
    <property type="entry name" value="Znf_C2H2_type"/>
</dbReference>
<sequence length="514" mass="58911">MQEPLVKTFLVTPEVRGGFFHPSMDQLLGNTDQSPLCSRSATAQGSITFEEVAVYFTEDEWELLDPSQKVLYGEVMLENSRNVADLAYGQENENYEHPALLQMIKFEEGMLRHQDALQKGMKSCIRNGGKTSSDPSVVHSLQTQEVHQGEEKGEYFRCVKGDKENSDFTQYCATQTEEEQYEYQEDGRSISSASYLALHRPSYAKETPRALINCEGNFSFGSRVISHKEEKLYERGADFSMKQLLILPPKNPLREKPYKCLRCEKTFSQRSNLVIHERTHTGEKPYVCPVCGRGFSQSGHLKTHQRSHTGEKPYTCKECGKSFSCSSYFICHKRIHTGEKPYKCLECGKDFNCSSRLASHKRKHTGEKPYQCTECGKRFSYKDGLMRHQRTHTGEKPYTCLMCGKTFSGRSEHRSHERIHTGEKPYRCVECGNSFRKYSNFIRHKMVHTGEKPYKCPECGKSFTQNANLIKHKRIHAGEKPYKCADSGKKLNQSNHLLQRESTTEKPKLGSFPL</sequence>
<evidence type="ECO:0000256" key="6">
    <source>
        <dbReference type="ARBA" id="ARBA00022771"/>
    </source>
</evidence>
<evidence type="ECO:0000256" key="8">
    <source>
        <dbReference type="ARBA" id="ARBA00023015"/>
    </source>
</evidence>
<feature type="domain" description="C2H2-type" evidence="13">
    <location>
        <begin position="454"/>
        <end position="481"/>
    </location>
</feature>
<evidence type="ECO:0000259" key="13">
    <source>
        <dbReference type="PROSITE" id="PS50157"/>
    </source>
</evidence>
<dbReference type="Gene3D" id="3.30.160.60">
    <property type="entry name" value="Classic Zinc Finger"/>
    <property type="match status" value="9"/>
</dbReference>
<dbReference type="PROSITE" id="PS50157">
    <property type="entry name" value="ZINC_FINGER_C2H2_2"/>
    <property type="match status" value="8"/>
</dbReference>
<protein>
    <submittedName>
        <fullName evidence="16">Zinc finger protein 436-like</fullName>
    </submittedName>
</protein>
<evidence type="ECO:0000313" key="16">
    <source>
        <dbReference type="RefSeq" id="XP_034277936.1"/>
    </source>
</evidence>
<dbReference type="FunFam" id="3.30.160.60:FF:001997">
    <property type="entry name" value="Uncharacterized protein"/>
    <property type="match status" value="1"/>
</dbReference>
<dbReference type="AlphaFoldDB" id="A0A6P9CF97"/>
<evidence type="ECO:0000256" key="4">
    <source>
        <dbReference type="ARBA" id="ARBA00022723"/>
    </source>
</evidence>
<feature type="domain" description="C2H2-type" evidence="13">
    <location>
        <begin position="258"/>
        <end position="285"/>
    </location>
</feature>
<feature type="domain" description="KRAB" evidence="14">
    <location>
        <begin position="47"/>
        <end position="122"/>
    </location>
</feature>
<feature type="domain" description="C2H2-type" evidence="13">
    <location>
        <begin position="426"/>
        <end position="453"/>
    </location>
</feature>